<accession>A0A0C4DMJ8</accession>
<dbReference type="AlphaFoldDB" id="A0A0C4DMJ8"/>
<dbReference type="EnsemblFungi" id="MAPG_01007T0">
    <property type="protein sequence ID" value="MAPG_01007T0"/>
    <property type="gene ID" value="MAPG_01007"/>
</dbReference>
<feature type="domain" description="CSC1/OSCA1-like 7TM region" evidence="9">
    <location>
        <begin position="734"/>
        <end position="1012"/>
    </location>
</feature>
<keyword evidence="4 8" id="KW-0812">Transmembrane</keyword>
<feature type="compositionally biased region" description="Basic and acidic residues" evidence="7">
    <location>
        <begin position="390"/>
        <end position="404"/>
    </location>
</feature>
<reference evidence="13" key="3">
    <citation type="submission" date="2011-03" db="EMBL/GenBank/DDBJ databases">
        <title>Annotation of Magnaporthe poae ATCC 64411.</title>
        <authorList>
            <person name="Ma L.-J."/>
            <person name="Dead R."/>
            <person name="Young S.K."/>
            <person name="Zeng Q."/>
            <person name="Gargeya S."/>
            <person name="Fitzgerald M."/>
            <person name="Haas B."/>
            <person name="Abouelleil A."/>
            <person name="Alvarado L."/>
            <person name="Arachchi H.M."/>
            <person name="Berlin A."/>
            <person name="Brown A."/>
            <person name="Chapman S.B."/>
            <person name="Chen Z."/>
            <person name="Dunbar C."/>
            <person name="Freedman E."/>
            <person name="Gearin G."/>
            <person name="Gellesch M."/>
            <person name="Goldberg J."/>
            <person name="Griggs A."/>
            <person name="Gujja S."/>
            <person name="Heiman D."/>
            <person name="Howarth C."/>
            <person name="Larson L."/>
            <person name="Lui A."/>
            <person name="MacDonald P.J.P."/>
            <person name="Mehta T."/>
            <person name="Montmayeur A."/>
            <person name="Murphy C."/>
            <person name="Neiman D."/>
            <person name="Pearson M."/>
            <person name="Priest M."/>
            <person name="Roberts A."/>
            <person name="Saif S."/>
            <person name="Shea T."/>
            <person name="Shenoy N."/>
            <person name="Sisk P."/>
            <person name="Stolte C."/>
            <person name="Sykes S."/>
            <person name="Yandava C."/>
            <person name="Wortman J."/>
            <person name="Nusbaum C."/>
            <person name="Birren B."/>
        </authorList>
    </citation>
    <scope>NUCLEOTIDE SEQUENCE</scope>
    <source>
        <strain evidence="13">ATCC 64411</strain>
    </source>
</reference>
<feature type="transmembrane region" description="Helical" evidence="8">
    <location>
        <begin position="216"/>
        <end position="235"/>
    </location>
</feature>
<feature type="transmembrane region" description="Helical" evidence="8">
    <location>
        <begin position="788"/>
        <end position="812"/>
    </location>
</feature>
<protein>
    <recommendedName>
        <fullName evidence="16">Phosphate metabolism protein 7</fullName>
    </recommendedName>
</protein>
<evidence type="ECO:0008006" key="16">
    <source>
        <dbReference type="Google" id="ProtNLM"/>
    </source>
</evidence>
<feature type="compositionally biased region" description="Basic and acidic residues" evidence="7">
    <location>
        <begin position="467"/>
        <end position="477"/>
    </location>
</feature>
<evidence type="ECO:0000256" key="2">
    <source>
        <dbReference type="ARBA" id="ARBA00007779"/>
    </source>
</evidence>
<evidence type="ECO:0000313" key="14">
    <source>
        <dbReference type="EnsemblFungi" id="MAPG_01007T0"/>
    </source>
</evidence>
<dbReference type="Proteomes" id="UP000011715">
    <property type="component" value="Unassembled WGS sequence"/>
</dbReference>
<dbReference type="OrthoDB" id="1076608at2759"/>
<name>A0A0C4DMJ8_MAGP6</name>
<dbReference type="InterPro" id="IPR027815">
    <property type="entry name" value="CSC1/OSCA1-like_cyt"/>
</dbReference>
<feature type="region of interest" description="Disordered" evidence="7">
    <location>
        <begin position="325"/>
        <end position="420"/>
    </location>
</feature>
<evidence type="ECO:0000259" key="11">
    <source>
        <dbReference type="Pfam" id="PF13967"/>
    </source>
</evidence>
<feature type="domain" description="CSC1/OSCA1-like cytosolic" evidence="12">
    <location>
        <begin position="620"/>
        <end position="720"/>
    </location>
</feature>
<evidence type="ECO:0000259" key="9">
    <source>
        <dbReference type="Pfam" id="PF02714"/>
    </source>
</evidence>
<evidence type="ECO:0000256" key="5">
    <source>
        <dbReference type="ARBA" id="ARBA00022989"/>
    </source>
</evidence>
<reference evidence="13" key="1">
    <citation type="submission" date="2010-05" db="EMBL/GenBank/DDBJ databases">
        <title>The Genome Sequence of Magnaporthe poae strain ATCC 64411.</title>
        <authorList>
            <consortium name="The Broad Institute Genome Sequencing Platform"/>
            <consortium name="Broad Institute Genome Sequencing Center for Infectious Disease"/>
            <person name="Ma L.-J."/>
            <person name="Dead R."/>
            <person name="Young S."/>
            <person name="Zeng Q."/>
            <person name="Koehrsen M."/>
            <person name="Alvarado L."/>
            <person name="Berlin A."/>
            <person name="Chapman S.B."/>
            <person name="Chen Z."/>
            <person name="Freedman E."/>
            <person name="Gellesch M."/>
            <person name="Goldberg J."/>
            <person name="Griggs A."/>
            <person name="Gujja S."/>
            <person name="Heilman E.R."/>
            <person name="Heiman D."/>
            <person name="Hepburn T."/>
            <person name="Howarth C."/>
            <person name="Jen D."/>
            <person name="Larson L."/>
            <person name="Mehta T."/>
            <person name="Neiman D."/>
            <person name="Pearson M."/>
            <person name="Roberts A."/>
            <person name="Saif S."/>
            <person name="Shea T."/>
            <person name="Shenoy N."/>
            <person name="Sisk P."/>
            <person name="Stolte C."/>
            <person name="Sykes S."/>
            <person name="Walk T."/>
            <person name="White J."/>
            <person name="Yandava C."/>
            <person name="Haas B."/>
            <person name="Nusbaum C."/>
            <person name="Birren B."/>
        </authorList>
    </citation>
    <scope>NUCLEOTIDE SEQUENCE</scope>
    <source>
        <strain evidence="13">ATCC 64411</strain>
    </source>
</reference>
<reference evidence="14" key="5">
    <citation type="submission" date="2015-06" db="UniProtKB">
        <authorList>
            <consortium name="EnsemblFungi"/>
        </authorList>
    </citation>
    <scope>IDENTIFICATION</scope>
    <source>
        <strain evidence="14">ATCC 64411</strain>
    </source>
</reference>
<evidence type="ECO:0000259" key="12">
    <source>
        <dbReference type="Pfam" id="PF14703"/>
    </source>
</evidence>
<evidence type="ECO:0000256" key="6">
    <source>
        <dbReference type="ARBA" id="ARBA00023136"/>
    </source>
</evidence>
<evidence type="ECO:0000313" key="13">
    <source>
        <dbReference type="EMBL" id="KLU81927.1"/>
    </source>
</evidence>
<feature type="transmembrane region" description="Helical" evidence="8">
    <location>
        <begin position="98"/>
        <end position="121"/>
    </location>
</feature>
<reference evidence="15" key="2">
    <citation type="submission" date="2010-05" db="EMBL/GenBank/DDBJ databases">
        <title>The genome sequence of Magnaporthe poae strain ATCC 64411.</title>
        <authorList>
            <person name="Ma L.-J."/>
            <person name="Dead R."/>
            <person name="Young S."/>
            <person name="Zeng Q."/>
            <person name="Koehrsen M."/>
            <person name="Alvarado L."/>
            <person name="Berlin A."/>
            <person name="Chapman S.B."/>
            <person name="Chen Z."/>
            <person name="Freedman E."/>
            <person name="Gellesch M."/>
            <person name="Goldberg J."/>
            <person name="Griggs A."/>
            <person name="Gujja S."/>
            <person name="Heilman E.R."/>
            <person name="Heiman D."/>
            <person name="Hepburn T."/>
            <person name="Howarth C."/>
            <person name="Jen D."/>
            <person name="Larson L."/>
            <person name="Mehta T."/>
            <person name="Neiman D."/>
            <person name="Pearson M."/>
            <person name="Roberts A."/>
            <person name="Saif S."/>
            <person name="Shea T."/>
            <person name="Shenoy N."/>
            <person name="Sisk P."/>
            <person name="Stolte C."/>
            <person name="Sykes S."/>
            <person name="Walk T."/>
            <person name="White J."/>
            <person name="Yandava C."/>
            <person name="Haas B."/>
            <person name="Nusbaum C."/>
            <person name="Birren B."/>
        </authorList>
    </citation>
    <scope>NUCLEOTIDE SEQUENCE [LARGE SCALE GENOMIC DNA]</scope>
    <source>
        <strain evidence="15">ATCC 64411 / 73-15</strain>
    </source>
</reference>
<evidence type="ECO:0000256" key="1">
    <source>
        <dbReference type="ARBA" id="ARBA00004141"/>
    </source>
</evidence>
<dbReference type="STRING" id="644358.A0A0C4DMJ8"/>
<feature type="transmembrane region" description="Helical" evidence="8">
    <location>
        <begin position="20"/>
        <end position="44"/>
    </location>
</feature>
<keyword evidence="3" id="KW-0813">Transport</keyword>
<dbReference type="Pfam" id="PF13967">
    <property type="entry name" value="RSN1_TM"/>
    <property type="match status" value="1"/>
</dbReference>
<feature type="region of interest" description="Disordered" evidence="7">
    <location>
        <begin position="450"/>
        <end position="512"/>
    </location>
</feature>
<organism evidence="14 15">
    <name type="scientific">Magnaporthiopsis poae (strain ATCC 64411 / 73-15)</name>
    <name type="common">Kentucky bluegrass fungus</name>
    <name type="synonym">Magnaporthe poae</name>
    <dbReference type="NCBI Taxonomy" id="644358"/>
    <lineage>
        <taxon>Eukaryota</taxon>
        <taxon>Fungi</taxon>
        <taxon>Dikarya</taxon>
        <taxon>Ascomycota</taxon>
        <taxon>Pezizomycotina</taxon>
        <taxon>Sordariomycetes</taxon>
        <taxon>Sordariomycetidae</taxon>
        <taxon>Magnaporthales</taxon>
        <taxon>Magnaporthaceae</taxon>
        <taxon>Magnaporthiopsis</taxon>
    </lineage>
</organism>
<keyword evidence="5 8" id="KW-1133">Transmembrane helix</keyword>
<feature type="transmembrane region" description="Helical" evidence="8">
    <location>
        <begin position="832"/>
        <end position="851"/>
    </location>
</feature>
<dbReference type="GO" id="GO:0005886">
    <property type="term" value="C:plasma membrane"/>
    <property type="evidence" value="ECO:0007669"/>
    <property type="project" value="TreeGrafter"/>
</dbReference>
<evidence type="ECO:0000256" key="4">
    <source>
        <dbReference type="ARBA" id="ARBA00022692"/>
    </source>
</evidence>
<dbReference type="Pfam" id="PF14703">
    <property type="entry name" value="PHM7_cyt"/>
    <property type="match status" value="2"/>
</dbReference>
<feature type="domain" description="CSC1/OSCA1-like N-terminal transmembrane" evidence="11">
    <location>
        <begin position="22"/>
        <end position="234"/>
    </location>
</feature>
<dbReference type="OMA" id="FVQFNHQ"/>
<dbReference type="InterPro" id="IPR003864">
    <property type="entry name" value="CSC1/OSCA1-like_7TM"/>
</dbReference>
<feature type="transmembrane region" description="Helical" evidence="8">
    <location>
        <begin position="896"/>
        <end position="914"/>
    </location>
</feature>
<keyword evidence="6 8" id="KW-0472">Membrane</keyword>
<dbReference type="InterPro" id="IPR022257">
    <property type="entry name" value="PHM7_ext"/>
</dbReference>
<gene>
    <name evidence="13" type="ORF">MAPG_01007</name>
</gene>
<evidence type="ECO:0000256" key="8">
    <source>
        <dbReference type="SAM" id="Phobius"/>
    </source>
</evidence>
<comment type="similarity">
    <text evidence="2">Belongs to the CSC1 (TC 1.A.17) family.</text>
</comment>
<feature type="domain" description="10TM putative phosphate transporter extracellular tail" evidence="10">
    <location>
        <begin position="1195"/>
        <end position="1271"/>
    </location>
</feature>
<dbReference type="eggNOG" id="KOG1134">
    <property type="taxonomic scope" value="Eukaryota"/>
</dbReference>
<dbReference type="GO" id="GO:0005227">
    <property type="term" value="F:calcium-activated cation channel activity"/>
    <property type="evidence" value="ECO:0007669"/>
    <property type="project" value="InterPro"/>
</dbReference>
<comment type="subcellular location">
    <subcellularLocation>
        <location evidence="1">Membrane</location>
        <topology evidence="1">Multi-pass membrane protein</topology>
    </subcellularLocation>
</comment>
<evidence type="ECO:0000256" key="7">
    <source>
        <dbReference type="SAM" id="MobiDB-lite"/>
    </source>
</evidence>
<feature type="transmembrane region" description="Helical" evidence="8">
    <location>
        <begin position="935"/>
        <end position="968"/>
    </location>
</feature>
<keyword evidence="15" id="KW-1185">Reference proteome</keyword>
<reference evidence="14" key="4">
    <citation type="journal article" date="2015" name="G3 (Bethesda)">
        <title>Genome sequences of three phytopathogenic species of the Magnaporthaceae family of fungi.</title>
        <authorList>
            <person name="Okagaki L.H."/>
            <person name="Nunes C.C."/>
            <person name="Sailsbery J."/>
            <person name="Clay B."/>
            <person name="Brown D."/>
            <person name="John T."/>
            <person name="Oh Y."/>
            <person name="Young N."/>
            <person name="Fitzgerald M."/>
            <person name="Haas B.J."/>
            <person name="Zeng Q."/>
            <person name="Young S."/>
            <person name="Adiconis X."/>
            <person name="Fan L."/>
            <person name="Levin J.Z."/>
            <person name="Mitchell T.K."/>
            <person name="Okubara P.A."/>
            <person name="Farman M.L."/>
            <person name="Kohn L.M."/>
            <person name="Birren B."/>
            <person name="Ma L.-J."/>
            <person name="Dean R.A."/>
        </authorList>
    </citation>
    <scope>NUCLEOTIDE SEQUENCE</scope>
    <source>
        <strain evidence="14">ATCC 64411 / 73-15</strain>
    </source>
</reference>
<proteinExistence type="inferred from homology"/>
<dbReference type="PANTHER" id="PTHR13018:SF20">
    <property type="entry name" value="SPORULATION-SPECIFIC PROTEIN 75"/>
    <property type="match status" value="1"/>
</dbReference>
<feature type="transmembrane region" description="Helical" evidence="8">
    <location>
        <begin position="734"/>
        <end position="756"/>
    </location>
</feature>
<feature type="domain" description="CSC1/OSCA1-like cytosolic" evidence="12">
    <location>
        <begin position="260"/>
        <end position="341"/>
    </location>
</feature>
<dbReference type="EMBL" id="ADBL01000238">
    <property type="status" value="NOT_ANNOTATED_CDS"/>
    <property type="molecule type" value="Genomic_DNA"/>
</dbReference>
<sequence length="1280" mass="143217">MSNADTGQTRAADKFEGISLQAFGVALATAVGIFAVQVGVFLLFRNKLARIFKPKTFMVPERERTDPPPRSPWNLFAKLIRLKDREIIDKCGLDAYFFLRYLQMLLVIFIPTAFVAIPILVPLNYVGGLRADIVEEVNVNATNSTTATATSSATATPTSRTNLTNSIISNASTIAANLLKRQTTTTKNVTKLQQPLGGLDTLAWGNLDPKNHERRWAHLILAIMLIVWVCYLMFVELRVYIKVRQDYLTSAQHRLRASANTVLVSSIPEKWLTEDALRGLFDVFPGGIRNIWITRDFTKLLEKVHKRQYIRDLLEGAQTELIRDAKRKQLKRKKADDKKERKARKGRGPTKQEQQQQDEAVDAEARLRAEAGGGISAGNRGETPQVPTALDKDRIGDGSDRDSLDENDGAGEVRPGGRTIMSKVGHGIKGGAIDGQLKKTGGFSAVYGDGTEAGPGAPRPPTWGTEQPRRTANDEVKPSFASERPAYRSHTPTSSVASHDMVVPSGDAKGNTTRRAATLEGMVITEETRWWQFWKPPTGGYASPIPQGAEADEFPLVSKHSSGRKEGEKQTPWKKFVSSLPFVGGDDEPPVDYPVEASELVYSEKRDDDAEWKKWLKASSRPTHRVANFEWTPNWLPGLPLINKKVDTIYWARGELARLNMEIEEDQKHQERYPLMTSAFIQFNNQVSAHMACQSVTHHVPRHMAPRTIEISPSDVLWDNMAINFWSEWLRTGIVLGLVFGMILLWAPAIAATAQISQVDTLINSYPAQLHWLEIIMRNDSVRRAVTAIAGVLPAVILAVLLILVPLILNFLAEFQGVKTNAQKSENVQRYYFTFLFVQIFLVIALSQSAVELSGLLTSNFNVDSVPNLFAEKIPKSANYFFSYMILQALSTSSGTLLQIGTLIVWYVIARILDSTARSKWSRQVMLPDVKWGTLFPIYTNFACIALIYAVITPIISIFAVVTFSLLWLAHRHNMVYVNRFKTDTGGVLFPTAINQLFTGLYVMELALIGLFFLQEGPPPERARVNFRQGVIMVVVLLCTAFYQLLLNLSFSPLFRYLPITFEDEAVLRDEAFQRAQDRRLGLIPEDEDKDVDEAGLLRGHDGAVSKEEIELKRLSGVRAATSGGGKSGGFNPVSGVRQAGTWAVRGGKQIHHATIGRAEKEIKTATKYRRERRLKDLEAQRAMGEALYGGYHDDIEDLTPDERDELVREAFKHEALRARRPVVWIPRDDLGVSDDEIRRTQAFSEYVWMSNEGTALDSKVRVVYGRAPPDFSEIEIINL</sequence>
<feature type="transmembrane region" description="Helical" evidence="8">
    <location>
        <begin position="988"/>
        <end position="1014"/>
    </location>
</feature>
<dbReference type="VEuPathDB" id="FungiDB:MAPG_01007"/>
<evidence type="ECO:0000259" key="10">
    <source>
        <dbReference type="Pfam" id="PF12621"/>
    </source>
</evidence>
<dbReference type="InterPro" id="IPR032880">
    <property type="entry name" value="CSC1/OSCA1-like_N"/>
</dbReference>
<feature type="transmembrane region" description="Helical" evidence="8">
    <location>
        <begin position="1026"/>
        <end position="1046"/>
    </location>
</feature>
<dbReference type="PANTHER" id="PTHR13018">
    <property type="entry name" value="PROBABLE MEMBRANE PROTEIN DUF221-RELATED"/>
    <property type="match status" value="1"/>
</dbReference>
<dbReference type="Pfam" id="PF02714">
    <property type="entry name" value="RSN1_7TM"/>
    <property type="match status" value="1"/>
</dbReference>
<dbReference type="EMBL" id="GL876966">
    <property type="protein sequence ID" value="KLU81927.1"/>
    <property type="molecule type" value="Genomic_DNA"/>
</dbReference>
<evidence type="ECO:0000256" key="3">
    <source>
        <dbReference type="ARBA" id="ARBA00022448"/>
    </source>
</evidence>
<dbReference type="Pfam" id="PF12621">
    <property type="entry name" value="PHM7_ext"/>
    <property type="match status" value="1"/>
</dbReference>
<dbReference type="InterPro" id="IPR045122">
    <property type="entry name" value="Csc1-like"/>
</dbReference>
<evidence type="ECO:0000313" key="15">
    <source>
        <dbReference type="Proteomes" id="UP000011715"/>
    </source>
</evidence>